<dbReference type="OrthoDB" id="10420062at2759"/>
<feature type="transmembrane region" description="Helical" evidence="6">
    <location>
        <begin position="49"/>
        <end position="71"/>
    </location>
</feature>
<sequence length="72" mass="8138">MGEETSDHADITQPTPADIRRRNAQFEHKNKTGTGNAVKPKREKSNSSTWLVAFFVFLLGGGLLFELLRLFF</sequence>
<comment type="caution">
    <text evidence="8">The sequence shown here is derived from an EMBL/GenBank/DDBJ whole genome shotgun (WGS) entry which is preliminary data.</text>
</comment>
<comment type="function">
    <text evidence="6">Interacts with target proteins during translocation into the lumen of the endoplasmic reticulum. Protects unfolded target proteins against degradation and facilitate correct glycosylation.</text>
</comment>
<keyword evidence="2 6" id="KW-0812">Transmembrane</keyword>
<evidence type="ECO:0000256" key="2">
    <source>
        <dbReference type="ARBA" id="ARBA00022692"/>
    </source>
</evidence>
<dbReference type="Pfam" id="PF06624">
    <property type="entry name" value="RAMP4"/>
    <property type="match status" value="1"/>
</dbReference>
<dbReference type="Proteomes" id="UP000310189">
    <property type="component" value="Unassembled WGS sequence"/>
</dbReference>
<dbReference type="EMBL" id="SPNW01000010">
    <property type="protein sequence ID" value="TIA91764.1"/>
    <property type="molecule type" value="Genomic_DNA"/>
</dbReference>
<name>A0A4T0FVH5_9BASI</name>
<reference evidence="8 9" key="1">
    <citation type="submission" date="2019-03" db="EMBL/GenBank/DDBJ databases">
        <title>Sequencing 23 genomes of Wallemia ichthyophaga.</title>
        <authorList>
            <person name="Gostincar C."/>
        </authorList>
    </citation>
    <scope>NUCLEOTIDE SEQUENCE [LARGE SCALE GENOMIC DNA]</scope>
    <source>
        <strain evidence="8 9">EXF-5753</strain>
    </source>
</reference>
<protein>
    <recommendedName>
        <fullName evidence="6">Stress-associated endoplasmic reticulum protein</fullName>
    </recommendedName>
</protein>
<evidence type="ECO:0000313" key="8">
    <source>
        <dbReference type="EMBL" id="TIA91764.1"/>
    </source>
</evidence>
<evidence type="ECO:0000256" key="3">
    <source>
        <dbReference type="ARBA" id="ARBA00022824"/>
    </source>
</evidence>
<dbReference type="InterPro" id="IPR010580">
    <property type="entry name" value="ER_stress-assoc"/>
</dbReference>
<keyword evidence="5 6" id="KW-0472">Membrane</keyword>
<feature type="compositionally biased region" description="Basic and acidic residues" evidence="7">
    <location>
        <begin position="18"/>
        <end position="30"/>
    </location>
</feature>
<comment type="subcellular location">
    <subcellularLocation>
        <location evidence="6">Membrane</location>
        <topology evidence="6">Single-pass membrane protein</topology>
    </subcellularLocation>
    <subcellularLocation>
        <location evidence="6">Endoplasmic reticulum membrane</location>
        <topology evidence="6">Single-pass membrane protein</topology>
    </subcellularLocation>
</comment>
<organism evidence="8 9">
    <name type="scientific">Wallemia hederae</name>
    <dbReference type="NCBI Taxonomy" id="1540922"/>
    <lineage>
        <taxon>Eukaryota</taxon>
        <taxon>Fungi</taxon>
        <taxon>Dikarya</taxon>
        <taxon>Basidiomycota</taxon>
        <taxon>Wallemiomycotina</taxon>
        <taxon>Wallemiomycetes</taxon>
        <taxon>Wallemiales</taxon>
        <taxon>Wallemiaceae</taxon>
        <taxon>Wallemia</taxon>
    </lineage>
</organism>
<dbReference type="AlphaFoldDB" id="A0A4T0FVH5"/>
<keyword evidence="4 6" id="KW-1133">Transmembrane helix</keyword>
<feature type="region of interest" description="Disordered" evidence="7">
    <location>
        <begin position="1"/>
        <end position="46"/>
    </location>
</feature>
<evidence type="ECO:0000313" key="9">
    <source>
        <dbReference type="Proteomes" id="UP000310189"/>
    </source>
</evidence>
<evidence type="ECO:0000256" key="4">
    <source>
        <dbReference type="ARBA" id="ARBA00022989"/>
    </source>
</evidence>
<comment type="similarity">
    <text evidence="1 6">Belongs to the RAMP4 family.</text>
</comment>
<feature type="compositionally biased region" description="Basic and acidic residues" evidence="7">
    <location>
        <begin position="1"/>
        <end position="10"/>
    </location>
</feature>
<keyword evidence="9" id="KW-1185">Reference proteome</keyword>
<evidence type="ECO:0000256" key="7">
    <source>
        <dbReference type="SAM" id="MobiDB-lite"/>
    </source>
</evidence>
<accession>A0A4T0FVH5</accession>
<evidence type="ECO:0000256" key="6">
    <source>
        <dbReference type="RuleBase" id="RU364120"/>
    </source>
</evidence>
<gene>
    <name evidence="8" type="ORF">E3P99_00917</name>
</gene>
<dbReference type="GO" id="GO:0005789">
    <property type="term" value="C:endoplasmic reticulum membrane"/>
    <property type="evidence" value="ECO:0007669"/>
    <property type="project" value="UniProtKB-SubCell"/>
</dbReference>
<proteinExistence type="inferred from homology"/>
<keyword evidence="3 6" id="KW-0256">Endoplasmic reticulum</keyword>
<evidence type="ECO:0000256" key="1">
    <source>
        <dbReference type="ARBA" id="ARBA00005500"/>
    </source>
</evidence>
<evidence type="ECO:0000256" key="5">
    <source>
        <dbReference type="ARBA" id="ARBA00023136"/>
    </source>
</evidence>